<gene>
    <name evidence="3" type="ORF">GCM10010405_23010</name>
</gene>
<name>A0ABP5X0Z4_9ACTN</name>
<dbReference type="InterPro" id="IPR050288">
    <property type="entry name" value="Cellulose_deg_GH3"/>
</dbReference>
<evidence type="ECO:0000256" key="2">
    <source>
        <dbReference type="ARBA" id="ARBA00022801"/>
    </source>
</evidence>
<dbReference type="InterPro" id="IPR036962">
    <property type="entry name" value="Glyco_hydro_3_N_sf"/>
</dbReference>
<dbReference type="PRINTS" id="PR00133">
    <property type="entry name" value="GLHYDRLASE3"/>
</dbReference>
<dbReference type="InterPro" id="IPR001764">
    <property type="entry name" value="Glyco_hydro_3_N"/>
</dbReference>
<dbReference type="Gene3D" id="3.20.20.300">
    <property type="entry name" value="Glycoside hydrolase, family 3, N-terminal domain"/>
    <property type="match status" value="1"/>
</dbReference>
<keyword evidence="2" id="KW-0378">Hydrolase</keyword>
<proteinExistence type="inferred from homology"/>
<reference evidence="4" key="1">
    <citation type="journal article" date="2019" name="Int. J. Syst. Evol. Microbiol.">
        <title>The Global Catalogue of Microorganisms (GCM) 10K type strain sequencing project: providing services to taxonomists for standard genome sequencing and annotation.</title>
        <authorList>
            <consortium name="The Broad Institute Genomics Platform"/>
            <consortium name="The Broad Institute Genome Sequencing Center for Infectious Disease"/>
            <person name="Wu L."/>
            <person name="Ma J."/>
        </authorList>
    </citation>
    <scope>NUCLEOTIDE SEQUENCE [LARGE SCALE GENOMIC DNA]</scope>
    <source>
        <strain evidence="4">JCM 6305</strain>
    </source>
</reference>
<comment type="caution">
    <text evidence="3">The sequence shown here is derived from an EMBL/GenBank/DDBJ whole genome shotgun (WGS) entry which is preliminary data.</text>
</comment>
<dbReference type="PANTHER" id="PTHR42715">
    <property type="entry name" value="BETA-GLUCOSIDASE"/>
    <property type="match status" value="1"/>
</dbReference>
<dbReference type="PANTHER" id="PTHR42715:SF10">
    <property type="entry name" value="BETA-GLUCOSIDASE"/>
    <property type="match status" value="1"/>
</dbReference>
<evidence type="ECO:0000256" key="1">
    <source>
        <dbReference type="ARBA" id="ARBA00005336"/>
    </source>
</evidence>
<evidence type="ECO:0000313" key="3">
    <source>
        <dbReference type="EMBL" id="GAA2439072.1"/>
    </source>
</evidence>
<sequence>MGEGRDVNDRTRHIGKPTLEQKVRLLTGATTWRTAGEADIGLREMVLSDGPAGVRGEAWDERRPSAQLPSASALGALWDEGLVEELGGLPVAEAARKGVDVVPAPTLNLHRSPLGGRHFECFRRIRN</sequence>
<dbReference type="SUPFAM" id="SSF51445">
    <property type="entry name" value="(Trans)glycosidases"/>
    <property type="match status" value="1"/>
</dbReference>
<dbReference type="Proteomes" id="UP001501638">
    <property type="component" value="Unassembled WGS sequence"/>
</dbReference>
<accession>A0ABP5X0Z4</accession>
<organism evidence="3 4">
    <name type="scientific">Streptomyces macrosporus</name>
    <dbReference type="NCBI Taxonomy" id="44032"/>
    <lineage>
        <taxon>Bacteria</taxon>
        <taxon>Bacillati</taxon>
        <taxon>Actinomycetota</taxon>
        <taxon>Actinomycetes</taxon>
        <taxon>Kitasatosporales</taxon>
        <taxon>Streptomycetaceae</taxon>
        <taxon>Streptomyces</taxon>
    </lineage>
</organism>
<dbReference type="EMBL" id="BAAASZ010000018">
    <property type="protein sequence ID" value="GAA2439072.1"/>
    <property type="molecule type" value="Genomic_DNA"/>
</dbReference>
<comment type="similarity">
    <text evidence="1">Belongs to the glycosyl hydrolase 3 family.</text>
</comment>
<dbReference type="InterPro" id="IPR017853">
    <property type="entry name" value="GH"/>
</dbReference>
<protein>
    <submittedName>
        <fullName evidence="3">Uncharacterized protein</fullName>
    </submittedName>
</protein>
<evidence type="ECO:0000313" key="4">
    <source>
        <dbReference type="Proteomes" id="UP001501638"/>
    </source>
</evidence>
<keyword evidence="4" id="KW-1185">Reference proteome</keyword>